<dbReference type="InterPro" id="IPR000909">
    <property type="entry name" value="PLipase_C_PInositol-sp_X_dom"/>
</dbReference>
<name>A0ABD1KZ66_9TELE</name>
<accession>A0ABD1KZ66</accession>
<organism evidence="2 3">
    <name type="scientific">Coilia grayii</name>
    <name type="common">Gray's grenadier anchovy</name>
    <dbReference type="NCBI Taxonomy" id="363190"/>
    <lineage>
        <taxon>Eukaryota</taxon>
        <taxon>Metazoa</taxon>
        <taxon>Chordata</taxon>
        <taxon>Craniata</taxon>
        <taxon>Vertebrata</taxon>
        <taxon>Euteleostomi</taxon>
        <taxon>Actinopterygii</taxon>
        <taxon>Neopterygii</taxon>
        <taxon>Teleostei</taxon>
        <taxon>Clupei</taxon>
        <taxon>Clupeiformes</taxon>
        <taxon>Clupeoidei</taxon>
        <taxon>Engraulidae</taxon>
        <taxon>Coilinae</taxon>
        <taxon>Coilia</taxon>
    </lineage>
</organism>
<comment type="caution">
    <text evidence="2">The sequence shown here is derived from an EMBL/GenBank/DDBJ whole genome shotgun (WGS) entry which is preliminary data.</text>
</comment>
<dbReference type="InterPro" id="IPR051057">
    <property type="entry name" value="PI-PLC_domain"/>
</dbReference>
<gene>
    <name evidence="2" type="ORF">ACEWY4_000866</name>
</gene>
<evidence type="ECO:0000259" key="1">
    <source>
        <dbReference type="SMART" id="SM00148"/>
    </source>
</evidence>
<dbReference type="PROSITE" id="PS50007">
    <property type="entry name" value="PIPLC_X_DOMAIN"/>
    <property type="match status" value="1"/>
</dbReference>
<dbReference type="EMBL" id="JBHFQA010000001">
    <property type="protein sequence ID" value="KAL2103998.1"/>
    <property type="molecule type" value="Genomic_DNA"/>
</dbReference>
<feature type="domain" description="Phosphatidylinositol-specific phospholipase C X" evidence="1">
    <location>
        <begin position="7"/>
        <end position="140"/>
    </location>
</feature>
<dbReference type="SMART" id="SM00148">
    <property type="entry name" value="PLCXc"/>
    <property type="match status" value="1"/>
</dbReference>
<protein>
    <recommendedName>
        <fullName evidence="1">Phosphatidylinositol-specific phospholipase C X domain-containing protein</fullName>
    </recommendedName>
</protein>
<keyword evidence="3" id="KW-1185">Reference proteome</keyword>
<dbReference type="SUPFAM" id="SSF51695">
    <property type="entry name" value="PLC-like phosphodiesterases"/>
    <property type="match status" value="1"/>
</dbReference>
<dbReference type="Proteomes" id="UP001591681">
    <property type="component" value="Unassembled WGS sequence"/>
</dbReference>
<dbReference type="Pfam" id="PF00388">
    <property type="entry name" value="PI-PLC-X"/>
    <property type="match status" value="1"/>
</dbReference>
<dbReference type="Gene3D" id="3.20.20.190">
    <property type="entry name" value="Phosphatidylinositol (PI) phosphodiesterase"/>
    <property type="match status" value="1"/>
</dbReference>
<dbReference type="InterPro" id="IPR017946">
    <property type="entry name" value="PLC-like_Pdiesterase_TIM-brl"/>
</dbReference>
<dbReference type="PANTHER" id="PTHR13593:SF147">
    <property type="entry name" value="1-PHOSPHATIDYLINOSITOL PHOSPHODIESTERASE-LIKE-RELATED"/>
    <property type="match status" value="1"/>
</dbReference>
<reference evidence="2 3" key="1">
    <citation type="submission" date="2024-09" db="EMBL/GenBank/DDBJ databases">
        <title>A chromosome-level genome assembly of Gray's grenadier anchovy, Coilia grayii.</title>
        <authorList>
            <person name="Fu Z."/>
        </authorList>
    </citation>
    <scope>NUCLEOTIDE SEQUENCE [LARGE SCALE GENOMIC DNA]</scope>
    <source>
        <strain evidence="2">G4</strain>
        <tissue evidence="2">Muscle</tissue>
    </source>
</reference>
<dbReference type="AlphaFoldDB" id="A0ABD1KZ66"/>
<dbReference type="CDD" id="cd08586">
    <property type="entry name" value="PI-PLCc_BcPLC_like"/>
    <property type="match status" value="1"/>
</dbReference>
<evidence type="ECO:0000313" key="2">
    <source>
        <dbReference type="EMBL" id="KAL2103998.1"/>
    </source>
</evidence>
<proteinExistence type="predicted"/>
<dbReference type="PANTHER" id="PTHR13593">
    <property type="match status" value="1"/>
</dbReference>
<evidence type="ECO:0000313" key="3">
    <source>
        <dbReference type="Proteomes" id="UP001591681"/>
    </source>
</evidence>
<sequence length="269" mass="30173">MSSISNNKRITAITIPGTHDSMALYNGFTLMFAKCQAWSLPNQLLAGIRYLDLRVKVDLHIVHGPVDQRITFPQVLHHVQDFLSQHQTETVLIRMKPEGSEKNDVQKQVENVIKGKENIWTNENIPTMGEARGKVILVQKNEFTLGIKTFNTDQPNDYKVSSIENKKIKIAQHLTEAGKKCAEGSNEVIVSYSSGTGGPHCNLIRSPEKVARNIDPWLSEHLNGLHGPCYGVIAMDFPGIDLIEKIIKINYTITAKDHIIKETTPKKKN</sequence>